<gene>
    <name evidence="2" type="ORF">Slati_3052100</name>
</gene>
<dbReference type="AlphaFoldDB" id="A0AAW2UU04"/>
<evidence type="ECO:0000313" key="2">
    <source>
        <dbReference type="EMBL" id="KAL0420292.1"/>
    </source>
</evidence>
<sequence>MVILNEVGYPILFERPVEASHVPKSDLHEEWGGPSPPSFSFGLRAIGTTNSVMDGEPESLEEPDEPAGECPSISAPRACKISPCPV</sequence>
<reference evidence="2" key="1">
    <citation type="submission" date="2020-06" db="EMBL/GenBank/DDBJ databases">
        <authorList>
            <person name="Li T."/>
            <person name="Hu X."/>
            <person name="Zhang T."/>
            <person name="Song X."/>
            <person name="Zhang H."/>
            <person name="Dai N."/>
            <person name="Sheng W."/>
            <person name="Hou X."/>
            <person name="Wei L."/>
        </authorList>
    </citation>
    <scope>NUCLEOTIDE SEQUENCE</scope>
    <source>
        <strain evidence="2">KEN1</strain>
        <tissue evidence="2">Leaf</tissue>
    </source>
</reference>
<dbReference type="EMBL" id="JACGWN010000011">
    <property type="protein sequence ID" value="KAL0420292.1"/>
    <property type="molecule type" value="Genomic_DNA"/>
</dbReference>
<reference evidence="2" key="2">
    <citation type="journal article" date="2024" name="Plant">
        <title>Genomic evolution and insights into agronomic trait innovations of Sesamum species.</title>
        <authorList>
            <person name="Miao H."/>
            <person name="Wang L."/>
            <person name="Qu L."/>
            <person name="Liu H."/>
            <person name="Sun Y."/>
            <person name="Le M."/>
            <person name="Wang Q."/>
            <person name="Wei S."/>
            <person name="Zheng Y."/>
            <person name="Lin W."/>
            <person name="Duan Y."/>
            <person name="Cao H."/>
            <person name="Xiong S."/>
            <person name="Wang X."/>
            <person name="Wei L."/>
            <person name="Li C."/>
            <person name="Ma Q."/>
            <person name="Ju M."/>
            <person name="Zhao R."/>
            <person name="Li G."/>
            <person name="Mu C."/>
            <person name="Tian Q."/>
            <person name="Mei H."/>
            <person name="Zhang T."/>
            <person name="Gao T."/>
            <person name="Zhang H."/>
        </authorList>
    </citation>
    <scope>NUCLEOTIDE SEQUENCE</scope>
    <source>
        <strain evidence="2">KEN1</strain>
    </source>
</reference>
<feature type="compositionally biased region" description="Acidic residues" evidence="1">
    <location>
        <begin position="55"/>
        <end position="67"/>
    </location>
</feature>
<feature type="region of interest" description="Disordered" evidence="1">
    <location>
        <begin position="53"/>
        <end position="73"/>
    </location>
</feature>
<organism evidence="2">
    <name type="scientific">Sesamum latifolium</name>
    <dbReference type="NCBI Taxonomy" id="2727402"/>
    <lineage>
        <taxon>Eukaryota</taxon>
        <taxon>Viridiplantae</taxon>
        <taxon>Streptophyta</taxon>
        <taxon>Embryophyta</taxon>
        <taxon>Tracheophyta</taxon>
        <taxon>Spermatophyta</taxon>
        <taxon>Magnoliopsida</taxon>
        <taxon>eudicotyledons</taxon>
        <taxon>Gunneridae</taxon>
        <taxon>Pentapetalae</taxon>
        <taxon>asterids</taxon>
        <taxon>lamiids</taxon>
        <taxon>Lamiales</taxon>
        <taxon>Pedaliaceae</taxon>
        <taxon>Sesamum</taxon>
    </lineage>
</organism>
<proteinExistence type="predicted"/>
<comment type="caution">
    <text evidence="2">The sequence shown here is derived from an EMBL/GenBank/DDBJ whole genome shotgun (WGS) entry which is preliminary data.</text>
</comment>
<protein>
    <submittedName>
        <fullName evidence="2">Uncharacterized protein</fullName>
    </submittedName>
</protein>
<evidence type="ECO:0000256" key="1">
    <source>
        <dbReference type="SAM" id="MobiDB-lite"/>
    </source>
</evidence>
<name>A0AAW2UU04_9LAMI</name>
<accession>A0AAW2UU04</accession>